<keyword evidence="1" id="KW-0812">Transmembrane</keyword>
<name>A0A5J4UB63_9EUKA</name>
<dbReference type="Proteomes" id="UP000324800">
    <property type="component" value="Unassembled WGS sequence"/>
</dbReference>
<dbReference type="AlphaFoldDB" id="A0A5J4UB63"/>
<comment type="caution">
    <text evidence="2">The sequence shown here is derived from an EMBL/GenBank/DDBJ whole genome shotgun (WGS) entry which is preliminary data.</text>
</comment>
<keyword evidence="1" id="KW-0472">Membrane</keyword>
<protein>
    <submittedName>
        <fullName evidence="2">Uncharacterized protein</fullName>
    </submittedName>
</protein>
<proteinExistence type="predicted"/>
<evidence type="ECO:0000313" key="2">
    <source>
        <dbReference type="EMBL" id="KAA6367698.1"/>
    </source>
</evidence>
<keyword evidence="1" id="KW-1133">Transmembrane helix</keyword>
<evidence type="ECO:0000256" key="1">
    <source>
        <dbReference type="SAM" id="Phobius"/>
    </source>
</evidence>
<evidence type="ECO:0000313" key="3">
    <source>
        <dbReference type="Proteomes" id="UP000324800"/>
    </source>
</evidence>
<reference evidence="2 3" key="1">
    <citation type="submission" date="2019-03" db="EMBL/GenBank/DDBJ databases">
        <title>Single cell metagenomics reveals metabolic interactions within the superorganism composed of flagellate Streblomastix strix and complex community of Bacteroidetes bacteria on its surface.</title>
        <authorList>
            <person name="Treitli S.C."/>
            <person name="Kolisko M."/>
            <person name="Husnik F."/>
            <person name="Keeling P."/>
            <person name="Hampl V."/>
        </authorList>
    </citation>
    <scope>NUCLEOTIDE SEQUENCE [LARGE SCALE GENOMIC DNA]</scope>
    <source>
        <strain evidence="2">ST1C</strain>
    </source>
</reference>
<feature type="transmembrane region" description="Helical" evidence="1">
    <location>
        <begin position="31"/>
        <end position="48"/>
    </location>
</feature>
<accession>A0A5J4UB63</accession>
<organism evidence="2 3">
    <name type="scientific">Streblomastix strix</name>
    <dbReference type="NCBI Taxonomy" id="222440"/>
    <lineage>
        <taxon>Eukaryota</taxon>
        <taxon>Metamonada</taxon>
        <taxon>Preaxostyla</taxon>
        <taxon>Oxymonadida</taxon>
        <taxon>Streblomastigidae</taxon>
        <taxon>Streblomastix</taxon>
    </lineage>
</organism>
<dbReference type="EMBL" id="SNRW01018070">
    <property type="protein sequence ID" value="KAA6367698.1"/>
    <property type="molecule type" value="Genomic_DNA"/>
</dbReference>
<gene>
    <name evidence="2" type="ORF">EZS28_036776</name>
</gene>
<sequence>MSLTLQVFAYSFSDSAFVDKKKVSGGLQPGFTLLSMAAFGMFVGFILIRPDTGLSLRFVIEGTAQIKQKSVKQ</sequence>